<dbReference type="Proteomes" id="UP000474802">
    <property type="component" value="Unassembled WGS sequence"/>
</dbReference>
<gene>
    <name evidence="1" type="ORF">G5575_15810</name>
</gene>
<dbReference type="RefSeq" id="WP_164535184.1">
    <property type="nucleotide sequence ID" value="NZ_JAALFG010000004.1"/>
</dbReference>
<evidence type="ECO:0008006" key="3">
    <source>
        <dbReference type="Google" id="ProtNLM"/>
    </source>
</evidence>
<reference evidence="1 2" key="2">
    <citation type="submission" date="2020-03" db="EMBL/GenBank/DDBJ databases">
        <title>Devosia chinhatensis sp. nov., isolated from a hexachlorocyclohexane (HCH) dump site in India.</title>
        <authorList>
            <person name="Kumar M."/>
            <person name="Lal R."/>
        </authorList>
    </citation>
    <scope>NUCLEOTIDE SEQUENCE [LARGE SCALE GENOMIC DNA]</scope>
    <source>
        <strain evidence="1 2">H239</strain>
    </source>
</reference>
<evidence type="ECO:0000313" key="2">
    <source>
        <dbReference type="Proteomes" id="UP000474802"/>
    </source>
</evidence>
<dbReference type="EMBL" id="JAALFG010000004">
    <property type="protein sequence ID" value="NGP18923.1"/>
    <property type="molecule type" value="Genomic_DNA"/>
</dbReference>
<organism evidence="1 2">
    <name type="scientific">Devosia aurantiaca</name>
    <dbReference type="NCBI Taxonomy" id="2714858"/>
    <lineage>
        <taxon>Bacteria</taxon>
        <taxon>Pseudomonadati</taxon>
        <taxon>Pseudomonadota</taxon>
        <taxon>Alphaproteobacteria</taxon>
        <taxon>Hyphomicrobiales</taxon>
        <taxon>Devosiaceae</taxon>
        <taxon>Devosia</taxon>
    </lineage>
</organism>
<comment type="caution">
    <text evidence="1">The sequence shown here is derived from an EMBL/GenBank/DDBJ whole genome shotgun (WGS) entry which is preliminary data.</text>
</comment>
<proteinExistence type="predicted"/>
<protein>
    <recommendedName>
        <fullName evidence="3">Tail assembly chaperone</fullName>
    </recommendedName>
</protein>
<dbReference type="AlphaFoldDB" id="A0A6M1SX93"/>
<evidence type="ECO:0000313" key="1">
    <source>
        <dbReference type="EMBL" id="NGP18923.1"/>
    </source>
</evidence>
<accession>A0A6M1SX93</accession>
<keyword evidence="2" id="KW-1185">Reference proteome</keyword>
<reference evidence="1 2" key="1">
    <citation type="submission" date="2020-02" db="EMBL/GenBank/DDBJ databases">
        <authorList>
            <person name="Khan S.A."/>
            <person name="Jeon C.O."/>
            <person name="Chun B.H."/>
        </authorList>
    </citation>
    <scope>NUCLEOTIDE SEQUENCE [LARGE SCALE GENOMIC DNA]</scope>
    <source>
        <strain evidence="1 2">H239</strain>
    </source>
</reference>
<name>A0A6M1SX93_9HYPH</name>
<sequence>MNTENTVLELSSDDFASADTATMNVMVGGKPSGWLWEFAGPSHPKTLNQANRTARETLHKTRLIEQAQVNGRKWIAEEQTPDQVRAGNVDYVIERLLGWSAIRIDGADVPFTDAKAREMLANPKNVSLLAQAMEFLAADSSFTKRSA</sequence>